<keyword evidence="3" id="KW-0378">Hydrolase</keyword>
<comment type="similarity">
    <text evidence="1">Belongs to the beta-lactamase family.</text>
</comment>
<dbReference type="PANTHER" id="PTHR22935:SF95">
    <property type="entry name" value="BETA-LACTAMASE-LIKE 1-RELATED"/>
    <property type="match status" value="1"/>
</dbReference>
<dbReference type="EMBL" id="CP133586">
    <property type="protein sequence ID" value="WMT16922.1"/>
    <property type="molecule type" value="Genomic_DNA"/>
</dbReference>
<dbReference type="InterPro" id="IPR001466">
    <property type="entry name" value="Beta-lactam-related"/>
</dbReference>
<dbReference type="SUPFAM" id="SSF56601">
    <property type="entry name" value="beta-lactamase/transpeptidase-like"/>
    <property type="match status" value="1"/>
</dbReference>
<dbReference type="Gene3D" id="3.40.710.10">
    <property type="entry name" value="DD-peptidase/beta-lactamase superfamily"/>
    <property type="match status" value="1"/>
</dbReference>
<proteinExistence type="inferred from homology"/>
<protein>
    <submittedName>
        <fullName evidence="3">Serine hydrolase domain-containing protein</fullName>
        <ecNumber evidence="3">3.1.1.103</ecNumber>
    </submittedName>
</protein>
<dbReference type="GO" id="GO:0016787">
    <property type="term" value="F:hydrolase activity"/>
    <property type="evidence" value="ECO:0007669"/>
    <property type="project" value="UniProtKB-KW"/>
</dbReference>
<reference evidence="3 4" key="1">
    <citation type="submission" date="2023-08" db="EMBL/GenBank/DDBJ databases">
        <title>Complete Genome and Methylome dissection of Serratia fonticola NEB369.</title>
        <authorList>
            <person name="Fomenkov A."/>
            <person name="Roberts R.D."/>
        </authorList>
    </citation>
    <scope>NUCLEOTIDE SEQUENCE [LARGE SCALE GENOMIC DNA]</scope>
    <source>
        <strain evidence="3 4">NEB369</strain>
    </source>
</reference>
<dbReference type="InterPro" id="IPR051478">
    <property type="entry name" value="Beta-lactamase-like_AB/R"/>
</dbReference>
<dbReference type="RefSeq" id="WP_196062961.1">
    <property type="nucleotide sequence ID" value="NZ_CP133586.1"/>
</dbReference>
<organism evidence="3 4">
    <name type="scientific">Serratia fonticola</name>
    <dbReference type="NCBI Taxonomy" id="47917"/>
    <lineage>
        <taxon>Bacteria</taxon>
        <taxon>Pseudomonadati</taxon>
        <taxon>Pseudomonadota</taxon>
        <taxon>Gammaproteobacteria</taxon>
        <taxon>Enterobacterales</taxon>
        <taxon>Yersiniaceae</taxon>
        <taxon>Serratia</taxon>
    </lineage>
</organism>
<feature type="domain" description="Beta-lactamase-related" evidence="2">
    <location>
        <begin position="69"/>
        <end position="375"/>
    </location>
</feature>
<evidence type="ECO:0000256" key="1">
    <source>
        <dbReference type="ARBA" id="ARBA00038473"/>
    </source>
</evidence>
<sequence length="386" mass="42033">MTTYYAPTQQQLNDIVNSFTQYTQAPSGVAIAIGWSLTGDEPAEDIFLAIKGTLRTGDDNEITPSNHILFKLASTSKLFTATAFAYACQDENSPIRTDSLLGQFIQFTGPMGNTLNNLSLKSLANYTSGLPADNVSSPPGLLPPLSPDTPYCVKEMISFLNKTEFNVEPENTIYQYSNLGFSLLAVAISRAYGTNGFNIWVRDHLFQNDTLQMHDSRYCPIPEEPWPESFPQGYNLDQSNNQYIPITSLYNSKFGAYYGGGGVMSSPHDMLTWLNYNLGKLPEDPSIPTGPLLSMLQNPSTEVRTNNQGYLGLGWFISPDKSILSKNGELPGTNTAIRIAASSDAGTNQAPAGVFVLINMLEVNSTSTDLATQIAIKVLAAMETPS</sequence>
<gene>
    <name evidence="3" type="ORF">RFB13_11625</name>
</gene>
<dbReference type="Pfam" id="PF00144">
    <property type="entry name" value="Beta-lactamase"/>
    <property type="match status" value="1"/>
</dbReference>
<evidence type="ECO:0000313" key="4">
    <source>
        <dbReference type="Proteomes" id="UP001235341"/>
    </source>
</evidence>
<dbReference type="PANTHER" id="PTHR22935">
    <property type="entry name" value="PENICILLIN-BINDING PROTEIN"/>
    <property type="match status" value="1"/>
</dbReference>
<dbReference type="EC" id="3.1.1.103" evidence="3"/>
<name>A0ABY9PV65_SERFO</name>
<evidence type="ECO:0000313" key="3">
    <source>
        <dbReference type="EMBL" id="WMT16922.1"/>
    </source>
</evidence>
<keyword evidence="4" id="KW-1185">Reference proteome</keyword>
<dbReference type="Proteomes" id="UP001235341">
    <property type="component" value="Chromosome"/>
</dbReference>
<accession>A0ABY9PV65</accession>
<dbReference type="InterPro" id="IPR012338">
    <property type="entry name" value="Beta-lactam/transpept-like"/>
</dbReference>
<evidence type="ECO:0000259" key="2">
    <source>
        <dbReference type="Pfam" id="PF00144"/>
    </source>
</evidence>